<keyword evidence="7" id="KW-0449">Lipoprotein</keyword>
<evidence type="ECO:0000259" key="9">
    <source>
        <dbReference type="Pfam" id="PF05504"/>
    </source>
</evidence>
<keyword evidence="5" id="KW-0472">Membrane</keyword>
<dbReference type="Proteomes" id="UP000234789">
    <property type="component" value="Unassembled WGS sequence"/>
</dbReference>
<evidence type="ECO:0000313" key="11">
    <source>
        <dbReference type="EMBL" id="PLT46285.1"/>
    </source>
</evidence>
<feature type="signal peptide" evidence="8">
    <location>
        <begin position="1"/>
        <end position="18"/>
    </location>
</feature>
<organism evidence="11 12">
    <name type="scientific">Paenibacillus pasadenensis</name>
    <dbReference type="NCBI Taxonomy" id="217090"/>
    <lineage>
        <taxon>Bacteria</taxon>
        <taxon>Bacillati</taxon>
        <taxon>Bacillota</taxon>
        <taxon>Bacilli</taxon>
        <taxon>Bacillales</taxon>
        <taxon>Paenibacillaceae</taxon>
        <taxon>Paenibacillus</taxon>
    </lineage>
</organism>
<evidence type="ECO:0000256" key="5">
    <source>
        <dbReference type="ARBA" id="ARBA00023136"/>
    </source>
</evidence>
<gene>
    <name evidence="11" type="ORF">B8V81_4716</name>
</gene>
<comment type="caution">
    <text evidence="11">The sequence shown here is derived from an EMBL/GenBank/DDBJ whole genome shotgun (WGS) entry which is preliminary data.</text>
</comment>
<comment type="subcellular location">
    <subcellularLocation>
        <location evidence="1">Membrane</location>
        <topology evidence="1">Lipid-anchor</topology>
    </subcellularLocation>
</comment>
<dbReference type="Gene3D" id="3.30.300.210">
    <property type="entry name" value="Nutrient germinant receptor protein C, domain 3"/>
    <property type="match status" value="1"/>
</dbReference>
<evidence type="ECO:0000256" key="4">
    <source>
        <dbReference type="ARBA" id="ARBA00022729"/>
    </source>
</evidence>
<dbReference type="Gene3D" id="6.20.190.10">
    <property type="entry name" value="Nutrient germinant receptor protein C, domain 1"/>
    <property type="match status" value="1"/>
</dbReference>
<evidence type="ECO:0000313" key="12">
    <source>
        <dbReference type="Proteomes" id="UP000234789"/>
    </source>
</evidence>
<evidence type="ECO:0000256" key="2">
    <source>
        <dbReference type="ARBA" id="ARBA00007886"/>
    </source>
</evidence>
<feature type="chain" id="PRO_5038677349" evidence="8">
    <location>
        <begin position="19"/>
        <end position="409"/>
    </location>
</feature>
<dbReference type="InterPro" id="IPR008844">
    <property type="entry name" value="Spore_GerAC-like"/>
</dbReference>
<feature type="domain" description="Spore germination GerAC-like C-terminal" evidence="9">
    <location>
        <begin position="226"/>
        <end position="392"/>
    </location>
</feature>
<evidence type="ECO:0000256" key="7">
    <source>
        <dbReference type="ARBA" id="ARBA00023288"/>
    </source>
</evidence>
<evidence type="ECO:0000259" key="10">
    <source>
        <dbReference type="Pfam" id="PF25198"/>
    </source>
</evidence>
<feature type="domain" description="Spore germination protein N-terminal" evidence="10">
    <location>
        <begin position="23"/>
        <end position="197"/>
    </location>
</feature>
<reference evidence="11 12" key="1">
    <citation type="submission" date="2017-05" db="EMBL/GenBank/DDBJ databases">
        <title>Functional genome analysis of Paenibacillus pasadenensis strain R16: insights on endophytic life style and antifungal activity.</title>
        <authorList>
            <person name="Passera A."/>
            <person name="Marcolungo L."/>
            <person name="Casati P."/>
            <person name="Brasca M."/>
            <person name="Quaglino F."/>
            <person name="Delledonne M."/>
        </authorList>
    </citation>
    <scope>NUCLEOTIDE SEQUENCE [LARGE SCALE GENOMIC DNA]</scope>
    <source>
        <strain evidence="11 12">R16</strain>
    </source>
</reference>
<comment type="similarity">
    <text evidence="2">Belongs to the GerABKC lipoprotein family.</text>
</comment>
<dbReference type="AlphaFoldDB" id="A0A2N5N7I7"/>
<keyword evidence="3" id="KW-0309">Germination</keyword>
<dbReference type="OrthoDB" id="9816067at2"/>
<dbReference type="PANTHER" id="PTHR35789">
    <property type="entry name" value="SPORE GERMINATION PROTEIN B3"/>
    <property type="match status" value="1"/>
</dbReference>
<dbReference type="NCBIfam" id="TIGR02887">
    <property type="entry name" value="spore_ger_x_C"/>
    <property type="match status" value="1"/>
</dbReference>
<sequence>MRRLAALALLLALLPLGAAGCWDRQELNELGIISATGVDVTESGRWKLSYQLVIPSAISAQGSYVGTGHAPVNVFTTEGDSFRGAVSKATQEMSRRLYFAHNQVVIVGEAAARKGIAELIEAYMRNGDSRETVMMFVTEGSARLVLEQLLPMEKISGAGIVRLITQEEKQGGNFRQMTVFDVAQELLSPIRTTGVPGIGLSGSDEPVDTVDAAKMTHTGAKVRLQKLGVFKEDRLVGWLSTHETRGLMWVKGKERETTVSFGCPDARLKRNSIRLKQVRTQVIPTRKPDGGWLMRVKAEAAGTLLEYNCKGALDKPADLLELELRIAQELKSDMEDGIKASQRLGTDLTGFGNELRLRYPKEWKALEQEWNDRLFPQLETQLDVAVSIVRTGRSNGSYEQAAEDSRGKE</sequence>
<evidence type="ECO:0000256" key="1">
    <source>
        <dbReference type="ARBA" id="ARBA00004635"/>
    </source>
</evidence>
<keyword evidence="4 8" id="KW-0732">Signal</keyword>
<evidence type="ECO:0000256" key="3">
    <source>
        <dbReference type="ARBA" id="ARBA00022544"/>
    </source>
</evidence>
<dbReference type="InterPro" id="IPR057336">
    <property type="entry name" value="GerAC_N"/>
</dbReference>
<dbReference type="RefSeq" id="WP_052332828.1">
    <property type="nucleotide sequence ID" value="NZ_BIMM01000063.1"/>
</dbReference>
<keyword evidence="12" id="KW-1185">Reference proteome</keyword>
<dbReference type="Pfam" id="PF05504">
    <property type="entry name" value="Spore_GerAC"/>
    <property type="match status" value="1"/>
</dbReference>
<dbReference type="InterPro" id="IPR038501">
    <property type="entry name" value="Spore_GerAC_C_sf"/>
</dbReference>
<keyword evidence="6" id="KW-0564">Palmitate</keyword>
<dbReference type="InterPro" id="IPR046953">
    <property type="entry name" value="Spore_GerAC-like_C"/>
</dbReference>
<dbReference type="PANTHER" id="PTHR35789:SF1">
    <property type="entry name" value="SPORE GERMINATION PROTEIN B3"/>
    <property type="match status" value="1"/>
</dbReference>
<name>A0A2N5N7I7_9BACL</name>
<accession>A0A2N5N7I7</accession>
<protein>
    <submittedName>
        <fullName evidence="11">Spore germination protein GerKC</fullName>
    </submittedName>
</protein>
<dbReference type="PROSITE" id="PS51257">
    <property type="entry name" value="PROKAR_LIPOPROTEIN"/>
    <property type="match status" value="1"/>
</dbReference>
<dbReference type="Pfam" id="PF25198">
    <property type="entry name" value="Spore_GerAC_N"/>
    <property type="match status" value="1"/>
</dbReference>
<dbReference type="EMBL" id="NFEZ01000004">
    <property type="protein sequence ID" value="PLT46285.1"/>
    <property type="molecule type" value="Genomic_DNA"/>
</dbReference>
<dbReference type="GO" id="GO:0016020">
    <property type="term" value="C:membrane"/>
    <property type="evidence" value="ECO:0007669"/>
    <property type="project" value="UniProtKB-SubCell"/>
</dbReference>
<evidence type="ECO:0000256" key="8">
    <source>
        <dbReference type="SAM" id="SignalP"/>
    </source>
</evidence>
<evidence type="ECO:0000256" key="6">
    <source>
        <dbReference type="ARBA" id="ARBA00023139"/>
    </source>
</evidence>
<dbReference type="GO" id="GO:0009847">
    <property type="term" value="P:spore germination"/>
    <property type="evidence" value="ECO:0007669"/>
    <property type="project" value="InterPro"/>
</dbReference>
<proteinExistence type="inferred from homology"/>